<sequence>MTCSVLWSERQRKAASGGEVWCWLSTTVGQWWTNNSEFIVASFSCLKVFVYKSYSALYFLLCLRLLSS</sequence>
<dbReference type="EMBL" id="JAHUTI010081863">
    <property type="protein sequence ID" value="MED6259003.1"/>
    <property type="molecule type" value="Genomic_DNA"/>
</dbReference>
<gene>
    <name evidence="1" type="ORF">ATANTOWER_015373</name>
</gene>
<dbReference type="Proteomes" id="UP001345963">
    <property type="component" value="Unassembled WGS sequence"/>
</dbReference>
<keyword evidence="2" id="KW-1185">Reference proteome</keyword>
<name>A0ABU7CBE0_9TELE</name>
<accession>A0ABU7CBE0</accession>
<comment type="caution">
    <text evidence="1">The sequence shown here is derived from an EMBL/GenBank/DDBJ whole genome shotgun (WGS) entry which is preliminary data.</text>
</comment>
<organism evidence="1 2">
    <name type="scientific">Ataeniobius toweri</name>
    <dbReference type="NCBI Taxonomy" id="208326"/>
    <lineage>
        <taxon>Eukaryota</taxon>
        <taxon>Metazoa</taxon>
        <taxon>Chordata</taxon>
        <taxon>Craniata</taxon>
        <taxon>Vertebrata</taxon>
        <taxon>Euteleostomi</taxon>
        <taxon>Actinopterygii</taxon>
        <taxon>Neopterygii</taxon>
        <taxon>Teleostei</taxon>
        <taxon>Neoteleostei</taxon>
        <taxon>Acanthomorphata</taxon>
        <taxon>Ovalentaria</taxon>
        <taxon>Atherinomorphae</taxon>
        <taxon>Cyprinodontiformes</taxon>
        <taxon>Goodeidae</taxon>
        <taxon>Ataeniobius</taxon>
    </lineage>
</organism>
<protein>
    <submittedName>
        <fullName evidence="1">Uncharacterized protein</fullName>
    </submittedName>
</protein>
<proteinExistence type="predicted"/>
<evidence type="ECO:0000313" key="1">
    <source>
        <dbReference type="EMBL" id="MED6259003.1"/>
    </source>
</evidence>
<evidence type="ECO:0000313" key="2">
    <source>
        <dbReference type="Proteomes" id="UP001345963"/>
    </source>
</evidence>
<reference evidence="1 2" key="1">
    <citation type="submission" date="2021-07" db="EMBL/GenBank/DDBJ databases">
        <authorList>
            <person name="Palmer J.M."/>
        </authorList>
    </citation>
    <scope>NUCLEOTIDE SEQUENCE [LARGE SCALE GENOMIC DNA]</scope>
    <source>
        <strain evidence="1 2">AT_MEX2019</strain>
        <tissue evidence="1">Muscle</tissue>
    </source>
</reference>